<dbReference type="InterPro" id="IPR003653">
    <property type="entry name" value="Peptidase_C48_C"/>
</dbReference>
<gene>
    <name evidence="6" type="ORF">Tco_0938034</name>
</gene>
<sequence length="269" mass="30833">MVVRGQYVDCMTFLNAPEYVYLDCYIKGYTVGVQFWQELVPLLCKGGYYEHQKLSEVGWLSDDQINCWMELIIRARPPGARYTVAKTGMSSLHLGSQKFILETDEHIIGMLDGSSRPYPSWDDVDIVYMPLHCNGNHWVTCVINLPSSTIHVIDSLPNDDRYRTLNAHLSKWTSVLNVMLQKDGHFKRTRRLPYNFNLVYNDGFCFPIPRQGNCSDCGVVTGWVIENLCSDMTPVVDGEPNIFFSVVRVNMASRFYDCRCEDTSQCGYD</sequence>
<dbReference type="Pfam" id="PF02902">
    <property type="entry name" value="Peptidase_C48"/>
    <property type="match status" value="1"/>
</dbReference>
<reference evidence="6" key="1">
    <citation type="journal article" date="2022" name="Int. J. Mol. Sci.">
        <title>Draft Genome of Tanacetum Coccineum: Genomic Comparison of Closely Related Tanacetum-Family Plants.</title>
        <authorList>
            <person name="Yamashiro T."/>
            <person name="Shiraishi A."/>
            <person name="Nakayama K."/>
            <person name="Satake H."/>
        </authorList>
    </citation>
    <scope>NUCLEOTIDE SEQUENCE</scope>
</reference>
<organism evidence="6 7">
    <name type="scientific">Tanacetum coccineum</name>
    <dbReference type="NCBI Taxonomy" id="301880"/>
    <lineage>
        <taxon>Eukaryota</taxon>
        <taxon>Viridiplantae</taxon>
        <taxon>Streptophyta</taxon>
        <taxon>Embryophyta</taxon>
        <taxon>Tracheophyta</taxon>
        <taxon>Spermatophyta</taxon>
        <taxon>Magnoliopsida</taxon>
        <taxon>eudicotyledons</taxon>
        <taxon>Gunneridae</taxon>
        <taxon>Pentapetalae</taxon>
        <taxon>asterids</taxon>
        <taxon>campanulids</taxon>
        <taxon>Asterales</taxon>
        <taxon>Asteraceae</taxon>
        <taxon>Asteroideae</taxon>
        <taxon>Anthemideae</taxon>
        <taxon>Anthemidinae</taxon>
        <taxon>Tanacetum</taxon>
    </lineage>
</organism>
<evidence type="ECO:0000313" key="7">
    <source>
        <dbReference type="Proteomes" id="UP001151760"/>
    </source>
</evidence>
<dbReference type="PANTHER" id="PTHR12606:SF141">
    <property type="entry name" value="GH15225P-RELATED"/>
    <property type="match status" value="1"/>
</dbReference>
<dbReference type="Proteomes" id="UP001151760">
    <property type="component" value="Unassembled WGS sequence"/>
</dbReference>
<dbReference type="InterPro" id="IPR038765">
    <property type="entry name" value="Papain-like_cys_pep_sf"/>
</dbReference>
<dbReference type="PANTHER" id="PTHR12606">
    <property type="entry name" value="SENTRIN/SUMO-SPECIFIC PROTEASE"/>
    <property type="match status" value="1"/>
</dbReference>
<keyword evidence="7" id="KW-1185">Reference proteome</keyword>
<protein>
    <submittedName>
        <fullName evidence="6">Phospholipase-like protein</fullName>
    </submittedName>
</protein>
<accession>A0ABQ5DMZ4</accession>
<comment type="caution">
    <text evidence="6">The sequence shown here is derived from an EMBL/GenBank/DDBJ whole genome shotgun (WGS) entry which is preliminary data.</text>
</comment>
<evidence type="ECO:0000313" key="6">
    <source>
        <dbReference type="EMBL" id="GJT38169.1"/>
    </source>
</evidence>
<evidence type="ECO:0000256" key="4">
    <source>
        <dbReference type="ARBA" id="ARBA00022807"/>
    </source>
</evidence>
<name>A0ABQ5DMZ4_9ASTR</name>
<dbReference type="Gene3D" id="3.40.395.10">
    <property type="entry name" value="Adenoviral Proteinase, Chain A"/>
    <property type="match status" value="1"/>
</dbReference>
<feature type="domain" description="Ubiquitin-like protease family profile" evidence="5">
    <location>
        <begin position="33"/>
        <end position="228"/>
    </location>
</feature>
<keyword evidence="3" id="KW-0378">Hydrolase</keyword>
<evidence type="ECO:0000259" key="5">
    <source>
        <dbReference type="PROSITE" id="PS50600"/>
    </source>
</evidence>
<keyword evidence="4" id="KW-0788">Thiol protease</keyword>
<keyword evidence="2" id="KW-0645">Protease</keyword>
<dbReference type="EMBL" id="BQNB010015283">
    <property type="protein sequence ID" value="GJT38169.1"/>
    <property type="molecule type" value="Genomic_DNA"/>
</dbReference>
<reference evidence="6" key="2">
    <citation type="submission" date="2022-01" db="EMBL/GenBank/DDBJ databases">
        <authorList>
            <person name="Yamashiro T."/>
            <person name="Shiraishi A."/>
            <person name="Satake H."/>
            <person name="Nakayama K."/>
        </authorList>
    </citation>
    <scope>NUCLEOTIDE SEQUENCE</scope>
</reference>
<comment type="similarity">
    <text evidence="1">Belongs to the peptidase C48 family.</text>
</comment>
<proteinExistence type="inferred from homology"/>
<dbReference type="SUPFAM" id="SSF54001">
    <property type="entry name" value="Cysteine proteinases"/>
    <property type="match status" value="1"/>
</dbReference>
<evidence type="ECO:0000256" key="3">
    <source>
        <dbReference type="ARBA" id="ARBA00022801"/>
    </source>
</evidence>
<evidence type="ECO:0000256" key="1">
    <source>
        <dbReference type="ARBA" id="ARBA00005234"/>
    </source>
</evidence>
<evidence type="ECO:0000256" key="2">
    <source>
        <dbReference type="ARBA" id="ARBA00022670"/>
    </source>
</evidence>
<dbReference type="PROSITE" id="PS50600">
    <property type="entry name" value="ULP_PROTEASE"/>
    <property type="match status" value="1"/>
</dbReference>